<protein>
    <submittedName>
        <fullName evidence="1">Uncharacterized protein</fullName>
    </submittedName>
</protein>
<dbReference type="AlphaFoldDB" id="A0A2S8A7K4"/>
<dbReference type="EMBL" id="PSZM01000046">
    <property type="protein sequence ID" value="PQL90476.1"/>
    <property type="molecule type" value="Genomic_DNA"/>
</dbReference>
<evidence type="ECO:0000313" key="1">
    <source>
        <dbReference type="EMBL" id="PQL90476.1"/>
    </source>
</evidence>
<organism evidence="1 2">
    <name type="scientific">Apibacter adventoris</name>
    <dbReference type="NCBI Taxonomy" id="1679466"/>
    <lineage>
        <taxon>Bacteria</taxon>
        <taxon>Pseudomonadati</taxon>
        <taxon>Bacteroidota</taxon>
        <taxon>Flavobacteriia</taxon>
        <taxon>Flavobacteriales</taxon>
        <taxon>Weeksellaceae</taxon>
        <taxon>Apibacter</taxon>
    </lineage>
</organism>
<evidence type="ECO:0000313" key="2">
    <source>
        <dbReference type="Proteomes" id="UP000238042"/>
    </source>
</evidence>
<sequence>MLFLTKYYIDKYRAIYCKFQTTFGIYNIFFFPKGDDFLSIDFYEKIDFLFLRFSSLVIQKEDYNLFWLDIPDDRKDKPFRIFFRKYGKVF</sequence>
<comment type="caution">
    <text evidence="1">The sequence shown here is derived from an EMBL/GenBank/DDBJ whole genome shotgun (WGS) entry which is preliminary data.</text>
</comment>
<proteinExistence type="predicted"/>
<name>A0A2S8A7K4_9FLAO</name>
<accession>A0A2S8A7K4</accession>
<dbReference type="Proteomes" id="UP000238042">
    <property type="component" value="Unassembled WGS sequence"/>
</dbReference>
<keyword evidence="2" id="KW-1185">Reference proteome</keyword>
<reference evidence="1 2" key="1">
    <citation type="submission" date="2018-02" db="EMBL/GenBank/DDBJ databases">
        <title>Genome sequences of Apibacter spp., gut symbionts of Asian honey bees.</title>
        <authorList>
            <person name="Kwong W.K."/>
            <person name="Steele M.I."/>
            <person name="Moran N.A."/>
        </authorList>
    </citation>
    <scope>NUCLEOTIDE SEQUENCE [LARGE SCALE GENOMIC DNA]</scope>
    <source>
        <strain evidence="2">wkB301</strain>
    </source>
</reference>
<gene>
    <name evidence="1" type="ORF">C4S77_11340</name>
</gene>